<dbReference type="RefSeq" id="WP_081880173.1">
    <property type="nucleotide sequence ID" value="NZ_BBJU01000031.1"/>
</dbReference>
<comment type="caution">
    <text evidence="1">The sequence shown here is derived from an EMBL/GenBank/DDBJ whole genome shotgun (WGS) entry which is preliminary data.</text>
</comment>
<sequence length="149" mass="16401">MTEQIFTVMELCGKRDPMCGGHAADWGLYTTEDKRHTFMGAAEAQRLDLVKAYFPTEKEGNAAGEGASLRNGLISVLPVPRDPRIPVAQLRWIVGNMHVGTSDEDLTADIVARSEGWPLGQYADYVAQACAYALASHRANQGLYAHFRF</sequence>
<protein>
    <submittedName>
        <fullName evidence="1">Uncharacterized protein</fullName>
    </submittedName>
</protein>
<name>A0A081D2I9_9HYPH</name>
<accession>A0A081D2I9</accession>
<dbReference type="AlphaFoldDB" id="A0A081D2I9"/>
<gene>
    <name evidence="1" type="ORF">RRU01S_31_00690</name>
</gene>
<organism evidence="1 2">
    <name type="scientific">Agrobacterium rubi TR3 = NBRC 13261</name>
    <dbReference type="NCBI Taxonomy" id="1368415"/>
    <lineage>
        <taxon>Bacteria</taxon>
        <taxon>Pseudomonadati</taxon>
        <taxon>Pseudomonadota</taxon>
        <taxon>Alphaproteobacteria</taxon>
        <taxon>Hyphomicrobiales</taxon>
        <taxon>Rhizobiaceae</taxon>
        <taxon>Rhizobium/Agrobacterium group</taxon>
        <taxon>Agrobacterium</taxon>
    </lineage>
</organism>
<dbReference type="EMBL" id="BBJU01000031">
    <property type="protein sequence ID" value="GAK73135.1"/>
    <property type="molecule type" value="Genomic_DNA"/>
</dbReference>
<evidence type="ECO:0000313" key="1">
    <source>
        <dbReference type="EMBL" id="GAK73135.1"/>
    </source>
</evidence>
<reference evidence="1 2" key="1">
    <citation type="submission" date="2014-08" db="EMBL/GenBank/DDBJ databases">
        <title>Whole genome shotgun sequence of Rhizobium rubi NBRC 13261.</title>
        <authorList>
            <person name="Katano-Makiyama Y."/>
            <person name="Hosoyama A."/>
            <person name="Hashimoto M."/>
            <person name="Hosoyama Y."/>
            <person name="Noguchi M."/>
            <person name="Tsuchikane K."/>
            <person name="Uohara A."/>
            <person name="Ohji S."/>
            <person name="Ichikawa N."/>
            <person name="Kimura A."/>
            <person name="Yamazoe A."/>
            <person name="Fujita N."/>
        </authorList>
    </citation>
    <scope>NUCLEOTIDE SEQUENCE [LARGE SCALE GENOMIC DNA]</scope>
    <source>
        <strain evidence="1 2">NBRC 13261</strain>
    </source>
</reference>
<dbReference type="Proteomes" id="UP000028701">
    <property type="component" value="Unassembled WGS sequence"/>
</dbReference>
<proteinExistence type="predicted"/>
<evidence type="ECO:0000313" key="2">
    <source>
        <dbReference type="Proteomes" id="UP000028701"/>
    </source>
</evidence>
<dbReference type="OrthoDB" id="8391137at2"/>